<proteinExistence type="predicted"/>
<dbReference type="GeneID" id="39612327"/>
<dbReference type="EMBL" id="RBVV01000008">
    <property type="protein sequence ID" value="RNJ60257.1"/>
    <property type="molecule type" value="Genomic_DNA"/>
</dbReference>
<keyword evidence="1" id="KW-0812">Transmembrane</keyword>
<evidence type="ECO:0000313" key="2">
    <source>
        <dbReference type="EMBL" id="RNJ60257.1"/>
    </source>
</evidence>
<dbReference type="Gene3D" id="3.40.50.720">
    <property type="entry name" value="NAD(P)-binding Rossmann-like Domain"/>
    <property type="match status" value="1"/>
</dbReference>
<organism evidence="2 3">
    <name type="scientific">Verticillium nonalfalfae</name>
    <dbReference type="NCBI Taxonomy" id="1051616"/>
    <lineage>
        <taxon>Eukaryota</taxon>
        <taxon>Fungi</taxon>
        <taxon>Dikarya</taxon>
        <taxon>Ascomycota</taxon>
        <taxon>Pezizomycotina</taxon>
        <taxon>Sordariomycetes</taxon>
        <taxon>Hypocreomycetidae</taxon>
        <taxon>Glomerellales</taxon>
        <taxon>Plectosphaerellaceae</taxon>
        <taxon>Verticillium</taxon>
    </lineage>
</organism>
<reference evidence="2 3" key="1">
    <citation type="submission" date="2018-10" db="EMBL/GenBank/DDBJ databases">
        <title>Genome sequence of Verticillium nonalfalfae VnAa140.</title>
        <authorList>
            <person name="Stajich J.E."/>
            <person name="Kasson M.T."/>
        </authorList>
    </citation>
    <scope>NUCLEOTIDE SEQUENCE [LARGE SCALE GENOMIC DNA]</scope>
    <source>
        <strain evidence="2 3">VnAa140</strain>
    </source>
</reference>
<feature type="transmembrane region" description="Helical" evidence="1">
    <location>
        <begin position="81"/>
        <end position="99"/>
    </location>
</feature>
<keyword evidence="3" id="KW-1185">Reference proteome</keyword>
<name>A0A3M9YI81_9PEZI</name>
<dbReference type="AlphaFoldDB" id="A0A3M9YI81"/>
<dbReference type="STRING" id="1051616.A0A3M9YI81"/>
<protein>
    <submittedName>
        <fullName evidence="2">Uncharacterized protein</fullName>
    </submittedName>
</protein>
<dbReference type="PRINTS" id="PR00081">
    <property type="entry name" value="GDHRDH"/>
</dbReference>
<dbReference type="RefSeq" id="XP_028498415.1">
    <property type="nucleotide sequence ID" value="XM_028642724.1"/>
</dbReference>
<keyword evidence="1" id="KW-0472">Membrane</keyword>
<gene>
    <name evidence="2" type="ORF">D7B24_008638</name>
</gene>
<evidence type="ECO:0000256" key="1">
    <source>
        <dbReference type="SAM" id="Phobius"/>
    </source>
</evidence>
<dbReference type="InterPro" id="IPR036291">
    <property type="entry name" value="NAD(P)-bd_dom_sf"/>
</dbReference>
<dbReference type="Proteomes" id="UP000267145">
    <property type="component" value="Unassembled WGS sequence"/>
</dbReference>
<dbReference type="InterPro" id="IPR002347">
    <property type="entry name" value="SDR_fam"/>
</dbReference>
<evidence type="ECO:0000313" key="3">
    <source>
        <dbReference type="Proteomes" id="UP000267145"/>
    </source>
</evidence>
<sequence>MPSEQRPLDITCPLITGGAGGIGKALATFFLSQDQKLIIASRTESNLKAACDKSGRRPTYTLDTSDTSSIPSIAKRLSKPAAAVINVSSVLGFISLSAINPLSSGTKAWLHF</sequence>
<keyword evidence="1" id="KW-1133">Transmembrane helix</keyword>
<dbReference type="SUPFAM" id="SSF51735">
    <property type="entry name" value="NAD(P)-binding Rossmann-fold domains"/>
    <property type="match status" value="1"/>
</dbReference>
<comment type="caution">
    <text evidence="2">The sequence shown here is derived from an EMBL/GenBank/DDBJ whole genome shotgun (WGS) entry which is preliminary data.</text>
</comment>
<accession>A0A3M9YI81</accession>
<dbReference type="Pfam" id="PF00106">
    <property type="entry name" value="adh_short"/>
    <property type="match status" value="1"/>
</dbReference>